<dbReference type="Gene3D" id="2.160.20.10">
    <property type="entry name" value="Single-stranded right-handed beta-helix, Pectin lyase-like"/>
    <property type="match status" value="1"/>
</dbReference>
<dbReference type="InterPro" id="IPR011050">
    <property type="entry name" value="Pectin_lyase_fold/virulence"/>
</dbReference>
<dbReference type="InterPro" id="IPR011049">
    <property type="entry name" value="Serralysin-like_metalloprot_C"/>
</dbReference>
<dbReference type="EMBL" id="JACTUZ010000019">
    <property type="protein sequence ID" value="MBC9176754.1"/>
    <property type="molecule type" value="Genomic_DNA"/>
</dbReference>
<dbReference type="RefSeq" id="WP_187777900.1">
    <property type="nucleotide sequence ID" value="NZ_JACTUZ010000019.1"/>
</dbReference>
<gene>
    <name evidence="1" type="ORF">IBL25_07330</name>
</gene>
<protein>
    <submittedName>
        <fullName evidence="1">Uncharacterized protein</fullName>
    </submittedName>
</protein>
<name>A0ABR7R4Q7_9PROT</name>
<dbReference type="SUPFAM" id="SSF101967">
    <property type="entry name" value="Adhesin YadA, collagen-binding domain"/>
    <property type="match status" value="1"/>
</dbReference>
<dbReference type="Proteomes" id="UP000603940">
    <property type="component" value="Unassembled WGS sequence"/>
</dbReference>
<comment type="caution">
    <text evidence="1">The sequence shown here is derived from an EMBL/GenBank/DDBJ whole genome shotgun (WGS) entry which is preliminary data.</text>
</comment>
<accession>A0ABR7R4Q7</accession>
<keyword evidence="2" id="KW-1185">Reference proteome</keyword>
<organism evidence="1 2">
    <name type="scientific">Pseudoroseomonas ludipueritiae</name>
    <dbReference type="NCBI Taxonomy" id="198093"/>
    <lineage>
        <taxon>Bacteria</taxon>
        <taxon>Pseudomonadati</taxon>
        <taxon>Pseudomonadota</taxon>
        <taxon>Alphaproteobacteria</taxon>
        <taxon>Acetobacterales</taxon>
        <taxon>Acetobacteraceae</taxon>
        <taxon>Pseudoroseomonas</taxon>
    </lineage>
</organism>
<dbReference type="SUPFAM" id="SSF51126">
    <property type="entry name" value="Pectin lyase-like"/>
    <property type="match status" value="1"/>
</dbReference>
<reference evidence="1 2" key="1">
    <citation type="journal article" date="2009" name="Int. J. Syst. Evol. Microbiol.">
        <title>Transfer of Teichococcus ludipueritiae and Muricoccus roseus to the genus Roseomonas, as Roseomonas ludipueritiae comb. nov. and Roseomonas rosea comb. nov., respectively, and emended description of the genus Roseomonas.</title>
        <authorList>
            <person name="Sanchez-Porro C."/>
            <person name="Gallego V."/>
            <person name="Busse H.J."/>
            <person name="Kampfer P."/>
            <person name="Ventosa A."/>
        </authorList>
    </citation>
    <scope>NUCLEOTIDE SEQUENCE [LARGE SCALE GENOMIC DNA]</scope>
    <source>
        <strain evidence="1 2">DSM 14915</strain>
    </source>
</reference>
<dbReference type="Gene3D" id="2.150.10.10">
    <property type="entry name" value="Serralysin-like metalloprotease, C-terminal"/>
    <property type="match status" value="1"/>
</dbReference>
<dbReference type="InterPro" id="IPR012334">
    <property type="entry name" value="Pectin_lyas_fold"/>
</dbReference>
<proteinExistence type="predicted"/>
<evidence type="ECO:0000313" key="1">
    <source>
        <dbReference type="EMBL" id="MBC9176754.1"/>
    </source>
</evidence>
<evidence type="ECO:0000313" key="2">
    <source>
        <dbReference type="Proteomes" id="UP000603940"/>
    </source>
</evidence>
<sequence length="724" mass="74590">MSGSTRVVLNDPTFRAAIPVTAAQLDAVPAAVARAEGAAGRAEAAGTEAVQQALQGATELGSVALLLDGSNADALQGTAIEDVQIETAPTQPKQIARVAEVSNATTLADADVNAGDARPLKDIAGDTLLLRNFWRAGDADWSNAFQRAIDYAASQGGGTIRVTRPRQAGTSYMTSRTIIMRTGVILDVDQRATIRLANGSNCTMIEGQDFRSLTGTNSGLGISDWGIIGYGTLDGNRANNTGAPAGQGHGVAIFGRDFVVDIRIKNCYRRGLHLEYGNTQVGVSPFNGCIKRVVTDTTGEEGIWLGVSDAHVWSANVRYPAMNGPNNTFDGIYLKFGVRASHINVWGGNVAIPSWPRYALNVEGEGMTASNIHLESGFSANLRLAGGGAQINNIQTYNHRGNTNLLIESSGNILGARAVTGQFGSRAAVALRMGTATAGAYLNIVDLYSSNHDLGAVDLTYSSGGNAITLNGFNDSASSVSVVGWTSSSDTVRGRVSGGAFEVLEGGRGSRSVQFGHNAAASSTSGVAVGPGAISSGTGGIALGNGVVASGQNSLVLGTNSTASGFASSARGVRAAAEVSGEHAEASFQRKATGDCQRSHYYMAAYTTNATPTLLSCSGFASLARLTIPIGGLLDFRIDLTGIGETDTSKFFRATYSGLLRRISGVGTTMLAGPAPVLDAGNAAGWSVAVTADTTNGALQVQATGDATIPVVWLARVTATKILL</sequence>